<evidence type="ECO:0000313" key="2">
    <source>
        <dbReference type="Proteomes" id="UP000478417"/>
    </source>
</evidence>
<reference evidence="1 2" key="1">
    <citation type="submission" date="2020-02" db="EMBL/GenBank/DDBJ databases">
        <title>Albibacoteraceae fam. nov., the first described family within the subdivision 4 Verrucomicrobia.</title>
        <authorList>
            <person name="Xi F."/>
        </authorList>
    </citation>
    <scope>NUCLEOTIDE SEQUENCE [LARGE SCALE GENOMIC DNA]</scope>
    <source>
        <strain evidence="1 2">CK1056</strain>
    </source>
</reference>
<dbReference type="EMBL" id="JAAGNX010000001">
    <property type="protein sequence ID" value="NDV61804.1"/>
    <property type="molecule type" value="Genomic_DNA"/>
</dbReference>
<accession>A0A6B2M121</accession>
<evidence type="ECO:0000313" key="1">
    <source>
        <dbReference type="EMBL" id="NDV61804.1"/>
    </source>
</evidence>
<organism evidence="1 2">
    <name type="scientific">Oceanipulchritudo coccoides</name>
    <dbReference type="NCBI Taxonomy" id="2706888"/>
    <lineage>
        <taxon>Bacteria</taxon>
        <taxon>Pseudomonadati</taxon>
        <taxon>Verrucomicrobiota</taxon>
        <taxon>Opitutia</taxon>
        <taxon>Puniceicoccales</taxon>
        <taxon>Oceanipulchritudinaceae</taxon>
        <taxon>Oceanipulchritudo</taxon>
    </lineage>
</organism>
<sequence length="283" mass="29784">MNKIVALLTILSLSGVSFGQYISEFEPNPAGQDPAEQTIEIGGGTPSAAFDLWILSVENDGYNGLVDRVNNVTGTFDANGLAVVTIPDLENPSFTLILTTSFSGDTSTDLDPTDSGTLDTSSLGEILDAIGVSDAVGDDPGLYGVLLGGSDILFNGQFEPLLVFRDSVTGELYNTVTVDFGEPTEHLGVFDSSGSGIELDAGIFDIDPLVPTFGSVNPTAASASPTWAGYTIGEEGYVQTAPWLGLLYVEEAPWVWSVGLGQYLFVDEAGVDENGGWVYFVKP</sequence>
<keyword evidence="2" id="KW-1185">Reference proteome</keyword>
<dbReference type="Proteomes" id="UP000478417">
    <property type="component" value="Unassembled WGS sequence"/>
</dbReference>
<gene>
    <name evidence="1" type="ORF">G0Q06_05015</name>
</gene>
<dbReference type="RefSeq" id="WP_163963054.1">
    <property type="nucleotide sequence ID" value="NZ_JAAGNX010000001.1"/>
</dbReference>
<dbReference type="AlphaFoldDB" id="A0A6B2M121"/>
<protein>
    <submittedName>
        <fullName evidence="1">Uncharacterized protein</fullName>
    </submittedName>
</protein>
<comment type="caution">
    <text evidence="1">The sequence shown here is derived from an EMBL/GenBank/DDBJ whole genome shotgun (WGS) entry which is preliminary data.</text>
</comment>
<name>A0A6B2M121_9BACT</name>
<proteinExistence type="predicted"/>